<proteinExistence type="predicted"/>
<dbReference type="Proteomes" id="UP001148662">
    <property type="component" value="Unassembled WGS sequence"/>
</dbReference>
<name>A0ACC1TAF7_9APHY</name>
<dbReference type="EMBL" id="JANHOG010000219">
    <property type="protein sequence ID" value="KAJ3556699.1"/>
    <property type="molecule type" value="Genomic_DNA"/>
</dbReference>
<organism evidence="1 2">
    <name type="scientific">Phlebia brevispora</name>
    <dbReference type="NCBI Taxonomy" id="194682"/>
    <lineage>
        <taxon>Eukaryota</taxon>
        <taxon>Fungi</taxon>
        <taxon>Dikarya</taxon>
        <taxon>Basidiomycota</taxon>
        <taxon>Agaricomycotina</taxon>
        <taxon>Agaricomycetes</taxon>
        <taxon>Polyporales</taxon>
        <taxon>Meruliaceae</taxon>
        <taxon>Phlebia</taxon>
    </lineage>
</organism>
<evidence type="ECO:0000313" key="2">
    <source>
        <dbReference type="Proteomes" id="UP001148662"/>
    </source>
</evidence>
<comment type="caution">
    <text evidence="1">The sequence shown here is derived from an EMBL/GenBank/DDBJ whole genome shotgun (WGS) entry which is preliminary data.</text>
</comment>
<gene>
    <name evidence="1" type="ORF">NM688_g1885</name>
</gene>
<evidence type="ECO:0000313" key="1">
    <source>
        <dbReference type="EMBL" id="KAJ3556699.1"/>
    </source>
</evidence>
<reference evidence="1" key="1">
    <citation type="submission" date="2022-07" db="EMBL/GenBank/DDBJ databases">
        <title>Genome Sequence of Phlebia brevispora.</title>
        <authorList>
            <person name="Buettner E."/>
        </authorList>
    </citation>
    <scope>NUCLEOTIDE SEQUENCE</scope>
    <source>
        <strain evidence="1">MPL23</strain>
    </source>
</reference>
<sequence length="514" mass="58344">MRRLSNAFKNRGTIRDHSILSNDSSFPREADLFRYRKQRGVNLGSWFVLERWITDAPFQQAKAPAQSDLDVALGQNAKDILERHWDTWVTVQDFAWIAERGLNSVRIPIGYYHLCGADRSVLEGTDFAELENVYHGAWSRITNAIVLAQKYGLGVLIDLHAAPGKQNRDAHGGTSGEPRFFDKNTSNMTHTIRVLTVLLDHLNNFCSSQDPPLTNVIGLELLNEPILNSALDKWYINAIHALRQIDRMPFYISDCWATDQYARYIHSHTSEIPFTILDHHLYRCFTQADGATPVVQHTKNLTDANADTPQMFARVAQKLEEAGSGLVVGEWSGALNPTSLVGAENDINCRKDFVTAQLALYEKFCAGYFFWTYKKEHAGDKGWSLRDAVEAGVFPARVGLEASVVREDSDRELRKTHARDTSLQEHSKYWAQYPGKYDHSRFSDGFVQGWEDAWLFFKSVGTLPQSSTVPELGFRGPWVKKRAHDYEKDKGNKSIWEYEHGFVQGLIAAREDLA</sequence>
<accession>A0ACC1TAF7</accession>
<keyword evidence="2" id="KW-1185">Reference proteome</keyword>
<protein>
    <submittedName>
        <fullName evidence="1">Uncharacterized protein</fullName>
    </submittedName>
</protein>